<proteinExistence type="predicted"/>
<reference evidence="1 2" key="1">
    <citation type="submission" date="2018-05" db="EMBL/GenBank/DDBJ databases">
        <title>Reference genomes for bee gut microbiota database.</title>
        <authorList>
            <person name="Ellegaard K.M."/>
        </authorList>
    </citation>
    <scope>NUCLEOTIDE SEQUENCE [LARGE SCALE GENOMIC DNA]</scope>
    <source>
        <strain evidence="1 2">ESL0284</strain>
    </source>
</reference>
<gene>
    <name evidence="1" type="ORF">DK869_08015</name>
</gene>
<dbReference type="RefSeq" id="WP_110439488.1">
    <property type="nucleotide sequence ID" value="NZ_CP046393.1"/>
</dbReference>
<evidence type="ECO:0000313" key="1">
    <source>
        <dbReference type="EMBL" id="PXY99868.1"/>
    </source>
</evidence>
<name>A0A318MVL1_9PROT</name>
<dbReference type="OrthoDB" id="5690318at2"/>
<keyword evidence="2" id="KW-1185">Reference proteome</keyword>
<protein>
    <submittedName>
        <fullName evidence="1">Uncharacterized protein</fullName>
    </submittedName>
</protein>
<evidence type="ECO:0000313" key="2">
    <source>
        <dbReference type="Proteomes" id="UP000247565"/>
    </source>
</evidence>
<dbReference type="AlphaFoldDB" id="A0A318MVL1"/>
<dbReference type="EMBL" id="QGLT01000004">
    <property type="protein sequence ID" value="PXY99868.1"/>
    <property type="molecule type" value="Genomic_DNA"/>
</dbReference>
<sequence>MLSSYEEKITVIGHRPTFTTFHKRYLKFEFVMGVDENKRQKTFADGKLILSVEHLKAKVSINYQGGESLPECQCTIYNMDEHWINQLSTLGQYKKESNGFGNYLIIYASLENSSDKKIIYNKIFEGGITVAYADYGSAPDLAFHVNAMVAAGLNLTPAKSISFKNKTPVATVVQTIIDKYNASLPYSNGIGRLSFKNYGVNAVLNNPNYHDDLIEQIRLCTRDTKTRFTFQDQICKIFPENMTLNDYERRLETNDSNNDKIEAVEISSRNISVNNGMIGYPAYSDRGITVRSIFNHSIRFGEEIALKSEYIKNINGVWRYMVSLKHELSCYTPDGPWFTNIELQKDFSKKDKKGHIG</sequence>
<organism evidence="1 2">
    <name type="scientific">Commensalibacter melissae</name>
    <dbReference type="NCBI Taxonomy" id="2070537"/>
    <lineage>
        <taxon>Bacteria</taxon>
        <taxon>Pseudomonadati</taxon>
        <taxon>Pseudomonadota</taxon>
        <taxon>Alphaproteobacteria</taxon>
        <taxon>Acetobacterales</taxon>
        <taxon>Acetobacteraceae</taxon>
    </lineage>
</organism>
<accession>A0A318MVL1</accession>
<dbReference type="Proteomes" id="UP000247565">
    <property type="component" value="Unassembled WGS sequence"/>
</dbReference>
<comment type="caution">
    <text evidence="1">The sequence shown here is derived from an EMBL/GenBank/DDBJ whole genome shotgun (WGS) entry which is preliminary data.</text>
</comment>